<organism evidence="2 3">
    <name type="scientific">Ruegeria marina</name>
    <dbReference type="NCBI Taxonomy" id="639004"/>
    <lineage>
        <taxon>Bacteria</taxon>
        <taxon>Pseudomonadati</taxon>
        <taxon>Pseudomonadota</taxon>
        <taxon>Alphaproteobacteria</taxon>
        <taxon>Rhodobacterales</taxon>
        <taxon>Roseobacteraceae</taxon>
        <taxon>Ruegeria</taxon>
    </lineage>
</organism>
<sequence length="186" mass="21033">MFNIRALLAPLLVLLSAACSETQSVTQNDVNALAQQIRALGPGVDPAEAQRAAEISYSYGRQLAREYNVTSSPIIHNAKVLNGFRERGLCVHYAQDMQKRLNQENFRTLSIHRAIADPDSIWRIDHSTAIISRRGDDMFDGVVLDPWRYGGELFWAPTRADTRYNWRPQREVLEKKAAEKLAAQPI</sequence>
<keyword evidence="3" id="KW-1185">Reference proteome</keyword>
<evidence type="ECO:0000313" key="2">
    <source>
        <dbReference type="EMBL" id="SDC34629.1"/>
    </source>
</evidence>
<dbReference type="Proteomes" id="UP000199628">
    <property type="component" value="Unassembled WGS sequence"/>
</dbReference>
<dbReference type="RefSeq" id="WP_093027461.1">
    <property type="nucleotide sequence ID" value="NZ_FMZV01000002.1"/>
</dbReference>
<feature type="signal peptide" evidence="1">
    <location>
        <begin position="1"/>
        <end position="22"/>
    </location>
</feature>
<dbReference type="EMBL" id="FMZV01000002">
    <property type="protein sequence ID" value="SDC34629.1"/>
    <property type="molecule type" value="Genomic_DNA"/>
</dbReference>
<evidence type="ECO:0008006" key="4">
    <source>
        <dbReference type="Google" id="ProtNLM"/>
    </source>
</evidence>
<protein>
    <recommendedName>
        <fullName evidence="4">Lipoprotein</fullName>
    </recommendedName>
</protein>
<gene>
    <name evidence="2" type="ORF">SAMN04488239_10256</name>
</gene>
<evidence type="ECO:0000256" key="1">
    <source>
        <dbReference type="SAM" id="SignalP"/>
    </source>
</evidence>
<keyword evidence="1" id="KW-0732">Signal</keyword>
<proteinExistence type="predicted"/>
<feature type="chain" id="PRO_5011483379" description="Lipoprotein" evidence="1">
    <location>
        <begin position="23"/>
        <end position="186"/>
    </location>
</feature>
<accession>A0A1G6KU61</accession>
<dbReference type="PROSITE" id="PS51257">
    <property type="entry name" value="PROKAR_LIPOPROTEIN"/>
    <property type="match status" value="1"/>
</dbReference>
<name>A0A1G6KU61_9RHOB</name>
<dbReference type="OrthoDB" id="5339359at2"/>
<evidence type="ECO:0000313" key="3">
    <source>
        <dbReference type="Proteomes" id="UP000199628"/>
    </source>
</evidence>
<dbReference type="AlphaFoldDB" id="A0A1G6KU61"/>
<dbReference type="STRING" id="639004.SAMN04488239_10256"/>
<reference evidence="3" key="1">
    <citation type="submission" date="2016-10" db="EMBL/GenBank/DDBJ databases">
        <authorList>
            <person name="Varghese N."/>
            <person name="Submissions S."/>
        </authorList>
    </citation>
    <scope>NUCLEOTIDE SEQUENCE [LARGE SCALE GENOMIC DNA]</scope>
    <source>
        <strain evidence="3">CGMCC 1.9108</strain>
    </source>
</reference>